<dbReference type="GO" id="GO:0051539">
    <property type="term" value="F:4 iron, 4 sulfur cluster binding"/>
    <property type="evidence" value="ECO:0007669"/>
    <property type="project" value="UniProtKB-UniRule"/>
</dbReference>
<dbReference type="Gene3D" id="3.40.1010.20">
    <property type="entry name" value="4-hydroxy-3-methylbut-2-enyl diphosphate reductase, catalytic domain"/>
    <property type="match status" value="2"/>
</dbReference>
<dbReference type="GO" id="GO:0046872">
    <property type="term" value="F:metal ion binding"/>
    <property type="evidence" value="ECO:0007669"/>
    <property type="project" value="UniProtKB-KW"/>
</dbReference>
<keyword evidence="4 5" id="KW-0411">Iron-sulfur</keyword>
<feature type="binding site" evidence="5">
    <location>
        <position position="243"/>
    </location>
    <ligand>
        <name>(2E)-4-hydroxy-3-methylbut-2-enyl diphosphate</name>
        <dbReference type="ChEBI" id="CHEBI:128753"/>
    </ligand>
</feature>
<evidence type="ECO:0000256" key="3">
    <source>
        <dbReference type="ARBA" id="ARBA00023004"/>
    </source>
</evidence>
<comment type="similarity">
    <text evidence="5">Belongs to the IspH family.</text>
</comment>
<dbReference type="AlphaFoldDB" id="A0AAU7DER5"/>
<feature type="binding site" evidence="5">
    <location>
        <position position="33"/>
    </location>
    <ligand>
        <name>[4Fe-4S] cluster</name>
        <dbReference type="ChEBI" id="CHEBI:49883"/>
    </ligand>
</feature>
<dbReference type="GO" id="GO:0019288">
    <property type="term" value="P:isopentenyl diphosphate biosynthetic process, methylerythritol 4-phosphate pathway"/>
    <property type="evidence" value="ECO:0007669"/>
    <property type="project" value="UniProtKB-UniRule"/>
</dbReference>
<dbReference type="HAMAP" id="MF_00191">
    <property type="entry name" value="IspH"/>
    <property type="match status" value="1"/>
</dbReference>
<dbReference type="InterPro" id="IPR003451">
    <property type="entry name" value="LytB/IspH"/>
</dbReference>
<feature type="active site" description="Proton donor" evidence="5">
    <location>
        <position position="147"/>
    </location>
</feature>
<feature type="binding site" evidence="5">
    <location>
        <position position="245"/>
    </location>
    <ligand>
        <name>(2E)-4-hydroxy-3-methylbut-2-enyl diphosphate</name>
        <dbReference type="ChEBI" id="CHEBI:128753"/>
    </ligand>
</feature>
<comment type="catalytic activity">
    <reaction evidence="5">
        <text>dimethylallyl diphosphate + 2 oxidized [2Fe-2S]-[ferredoxin] + H2O = (2E)-4-hydroxy-3-methylbut-2-enyl diphosphate + 2 reduced [2Fe-2S]-[ferredoxin] + 2 H(+)</text>
        <dbReference type="Rhea" id="RHEA:24825"/>
        <dbReference type="Rhea" id="RHEA-COMP:10000"/>
        <dbReference type="Rhea" id="RHEA-COMP:10001"/>
        <dbReference type="ChEBI" id="CHEBI:15377"/>
        <dbReference type="ChEBI" id="CHEBI:15378"/>
        <dbReference type="ChEBI" id="CHEBI:33737"/>
        <dbReference type="ChEBI" id="CHEBI:33738"/>
        <dbReference type="ChEBI" id="CHEBI:57623"/>
        <dbReference type="ChEBI" id="CHEBI:128753"/>
        <dbReference type="EC" id="1.17.7.4"/>
    </reaction>
</comment>
<proteinExistence type="inferred from homology"/>
<dbReference type="NCBIfam" id="NF002188">
    <property type="entry name" value="PRK01045.1-2"/>
    <property type="match status" value="1"/>
</dbReference>
<feature type="binding site" evidence="5">
    <location>
        <position position="287"/>
    </location>
    <ligand>
        <name>(2E)-4-hydroxy-3-methylbut-2-enyl diphosphate</name>
        <dbReference type="ChEBI" id="CHEBI:128753"/>
    </ligand>
</feature>
<feature type="binding site" evidence="5">
    <location>
        <position position="245"/>
    </location>
    <ligand>
        <name>isopentenyl diphosphate</name>
        <dbReference type="ChEBI" id="CHEBI:128769"/>
    </ligand>
</feature>
<feature type="binding site" evidence="5">
    <location>
        <position position="62"/>
    </location>
    <ligand>
        <name>dimethylallyl diphosphate</name>
        <dbReference type="ChEBI" id="CHEBI:57623"/>
    </ligand>
</feature>
<feature type="binding site" evidence="5">
    <location>
        <position position="62"/>
    </location>
    <ligand>
        <name>(2E)-4-hydroxy-3-methylbut-2-enyl diphosphate</name>
        <dbReference type="ChEBI" id="CHEBI:128753"/>
    </ligand>
</feature>
<feature type="binding site" evidence="5">
    <location>
        <position position="245"/>
    </location>
    <ligand>
        <name>dimethylallyl diphosphate</name>
        <dbReference type="ChEBI" id="CHEBI:57623"/>
    </ligand>
</feature>
<keyword evidence="5 6" id="KW-0560">Oxidoreductase</keyword>
<comment type="function">
    <text evidence="5">Catalyzes the conversion of 1-hydroxy-2-methyl-2-(E)-butenyl 4-diphosphate (HMBPP) into a mixture of isopentenyl diphosphate (IPP) and dimethylallyl diphosphate (DMAPP). Acts in the terminal step of the DOXP/MEP pathway for isoprenoid precursor biosynthesis.</text>
</comment>
<dbReference type="Pfam" id="PF02401">
    <property type="entry name" value="LYTB"/>
    <property type="match status" value="1"/>
</dbReference>
<feature type="binding site" evidence="5">
    <location>
        <position position="95"/>
    </location>
    <ligand>
        <name>dimethylallyl diphosphate</name>
        <dbReference type="ChEBI" id="CHEBI:57623"/>
    </ligand>
</feature>
<feature type="binding site" evidence="5">
    <location>
        <position position="244"/>
    </location>
    <ligand>
        <name>(2E)-4-hydroxy-3-methylbut-2-enyl diphosphate</name>
        <dbReference type="ChEBI" id="CHEBI:128753"/>
    </ligand>
</feature>
<dbReference type="NCBIfam" id="TIGR00216">
    <property type="entry name" value="ispH_lytB"/>
    <property type="match status" value="1"/>
</dbReference>
<comment type="cofactor">
    <cofactor evidence="5">
        <name>[4Fe-4S] cluster</name>
        <dbReference type="ChEBI" id="CHEBI:49883"/>
    </cofactor>
    <text evidence="5">Binds 1 [4Fe-4S] cluster per subunit.</text>
</comment>
<dbReference type="GO" id="GO:0051745">
    <property type="term" value="F:4-hydroxy-3-methylbut-2-enyl diphosphate reductase activity"/>
    <property type="evidence" value="ECO:0007669"/>
    <property type="project" value="UniProtKB-UniRule"/>
</dbReference>
<evidence type="ECO:0000313" key="6">
    <source>
        <dbReference type="EMBL" id="XBH15643.1"/>
    </source>
</evidence>
<comment type="pathway">
    <text evidence="5">Isoprenoid biosynthesis; dimethylallyl diphosphate biosynthesis; dimethylallyl diphosphate from (2E)-4-hydroxy-3-methylbutenyl diphosphate: step 1/1.</text>
</comment>
<dbReference type="Gene3D" id="3.40.50.11270">
    <property type="match status" value="1"/>
</dbReference>
<feature type="binding site" evidence="5">
    <location>
        <position position="117"/>
    </location>
    <ligand>
        <name>[4Fe-4S] cluster</name>
        <dbReference type="ChEBI" id="CHEBI:49883"/>
    </ligand>
</feature>
<organism evidence="6">
    <name type="scientific">Telmatobacter sp. DSM 110680</name>
    <dbReference type="NCBI Taxonomy" id="3036704"/>
    <lineage>
        <taxon>Bacteria</taxon>
        <taxon>Pseudomonadati</taxon>
        <taxon>Acidobacteriota</taxon>
        <taxon>Terriglobia</taxon>
        <taxon>Terriglobales</taxon>
        <taxon>Acidobacteriaceae</taxon>
        <taxon>Telmatobacter</taxon>
    </lineage>
</organism>
<feature type="binding site" evidence="5">
    <location>
        <position position="243"/>
    </location>
    <ligand>
        <name>isopentenyl diphosphate</name>
        <dbReference type="ChEBI" id="CHEBI:128769"/>
    </ligand>
</feature>
<dbReference type="GO" id="GO:0050992">
    <property type="term" value="P:dimethylallyl diphosphate biosynthetic process"/>
    <property type="evidence" value="ECO:0007669"/>
    <property type="project" value="UniProtKB-UniRule"/>
</dbReference>
<keyword evidence="2 5" id="KW-0479">Metal-binding</keyword>
<feature type="binding site" evidence="5">
    <location>
        <position position="243"/>
    </location>
    <ligand>
        <name>dimethylallyl diphosphate</name>
        <dbReference type="ChEBI" id="CHEBI:57623"/>
    </ligand>
</feature>
<comment type="catalytic activity">
    <reaction evidence="5">
        <text>isopentenyl diphosphate + 2 oxidized [2Fe-2S]-[ferredoxin] + H2O = (2E)-4-hydroxy-3-methylbut-2-enyl diphosphate + 2 reduced [2Fe-2S]-[ferredoxin] + 2 H(+)</text>
        <dbReference type="Rhea" id="RHEA:24488"/>
        <dbReference type="Rhea" id="RHEA-COMP:10000"/>
        <dbReference type="Rhea" id="RHEA-COMP:10001"/>
        <dbReference type="ChEBI" id="CHEBI:15377"/>
        <dbReference type="ChEBI" id="CHEBI:15378"/>
        <dbReference type="ChEBI" id="CHEBI:33737"/>
        <dbReference type="ChEBI" id="CHEBI:33738"/>
        <dbReference type="ChEBI" id="CHEBI:128753"/>
        <dbReference type="ChEBI" id="CHEBI:128769"/>
        <dbReference type="EC" id="1.17.7.4"/>
    </reaction>
</comment>
<evidence type="ECO:0000256" key="2">
    <source>
        <dbReference type="ARBA" id="ARBA00022723"/>
    </source>
</evidence>
<evidence type="ECO:0000256" key="1">
    <source>
        <dbReference type="ARBA" id="ARBA00022485"/>
    </source>
</evidence>
<dbReference type="EMBL" id="CP121196">
    <property type="protein sequence ID" value="XBH15643.1"/>
    <property type="molecule type" value="Genomic_DNA"/>
</dbReference>
<keyword evidence="5" id="KW-0414">Isoprene biosynthesis</keyword>
<comment type="pathway">
    <text evidence="5">Isoprenoid biosynthesis; isopentenyl diphosphate biosynthesis via DXP pathway; isopentenyl diphosphate from 1-deoxy-D-xylulose 5-phosphate: step 6/6.</text>
</comment>
<dbReference type="PANTHER" id="PTHR30426:SF0">
    <property type="entry name" value="4-HYDROXY-3-METHYLBUT-2-ENYL DIPHOSPHATE REDUCTASE"/>
    <property type="match status" value="1"/>
</dbReference>
<evidence type="ECO:0000256" key="4">
    <source>
        <dbReference type="ARBA" id="ARBA00023014"/>
    </source>
</evidence>
<dbReference type="CDD" id="cd13944">
    <property type="entry name" value="lytB_ispH"/>
    <property type="match status" value="1"/>
</dbReference>
<dbReference type="EC" id="1.17.7.4" evidence="5"/>
<dbReference type="PANTHER" id="PTHR30426">
    <property type="entry name" value="4-HYDROXY-3-METHYLBUT-2-ENYL DIPHOSPHATE REDUCTASE"/>
    <property type="match status" value="1"/>
</dbReference>
<keyword evidence="1 5" id="KW-0004">4Fe-4S</keyword>
<feature type="binding site" evidence="5">
    <location>
        <position position="287"/>
    </location>
    <ligand>
        <name>dimethylallyl diphosphate</name>
        <dbReference type="ChEBI" id="CHEBI:57623"/>
    </ligand>
</feature>
<feature type="binding site" evidence="5">
    <location>
        <position position="215"/>
    </location>
    <ligand>
        <name>[4Fe-4S] cluster</name>
        <dbReference type="ChEBI" id="CHEBI:49883"/>
    </ligand>
</feature>
<name>A0AAU7DER5_9BACT</name>
<feature type="binding site" evidence="5">
    <location>
        <position position="145"/>
    </location>
    <ligand>
        <name>dimethylallyl diphosphate</name>
        <dbReference type="ChEBI" id="CHEBI:57623"/>
    </ligand>
</feature>
<dbReference type="NCBIfam" id="NF002190">
    <property type="entry name" value="PRK01045.1-4"/>
    <property type="match status" value="1"/>
</dbReference>
<feature type="binding site" evidence="5">
    <location>
        <position position="287"/>
    </location>
    <ligand>
        <name>isopentenyl diphosphate</name>
        <dbReference type="ChEBI" id="CHEBI:128769"/>
    </ligand>
</feature>
<feature type="binding site" evidence="5">
    <location>
        <position position="62"/>
    </location>
    <ligand>
        <name>isopentenyl diphosphate</name>
        <dbReference type="ChEBI" id="CHEBI:128769"/>
    </ligand>
</feature>
<protein>
    <recommendedName>
        <fullName evidence="5">4-hydroxy-3-methylbut-2-enyl diphosphate reductase</fullName>
        <shortName evidence="5">HMBPP reductase</shortName>
        <ecNumber evidence="5">1.17.7.4</ecNumber>
    </recommendedName>
</protein>
<dbReference type="GO" id="GO:0016114">
    <property type="term" value="P:terpenoid biosynthetic process"/>
    <property type="evidence" value="ECO:0007669"/>
    <property type="project" value="UniProtKB-UniRule"/>
</dbReference>
<gene>
    <name evidence="5" type="primary">ispH</name>
    <name evidence="6" type="ORF">P8935_13800</name>
</gene>
<sequence>MTTTALDSIPNRASSESSSDQKRVLLLKPRGFCAGVVRAIDIVKIALETFGAPIYVRREIVHNRYVVNELAEKGAIFVHEIDDVPDGQRVIYSAHGVSPAVRELSKGRGLKVIDATCPLVTKVHIEAVKFAKQGYSLVLIGHRDHDEIEGTLGEAPEVTQVVSNVAEVAALEVPDPNRVAYLTQTTLSLDEARDIIHALKEKFPNIAGPHSQDICYATENRQVAVRNVAHNADLVLVVGSTNSSNSNRLVEVSRNLGTIGYLIDNSQAIDPKWLEGVTTVAVTAGASAPEVLVEDVVNYLRQNGYSNVEEVEVMPENVRFGLPPEIVQAIGVPGGAQSVSVR</sequence>
<feature type="binding site" evidence="5">
    <location>
        <position position="185"/>
    </location>
    <ligand>
        <name>(2E)-4-hydroxy-3-methylbut-2-enyl diphosphate</name>
        <dbReference type="ChEBI" id="CHEBI:128753"/>
    </ligand>
</feature>
<keyword evidence="3 5" id="KW-0408">Iron</keyword>
<accession>A0AAU7DER5</accession>
<feature type="binding site" evidence="5">
    <location>
        <position position="145"/>
    </location>
    <ligand>
        <name>(2E)-4-hydroxy-3-methylbut-2-enyl diphosphate</name>
        <dbReference type="ChEBI" id="CHEBI:128753"/>
    </ligand>
</feature>
<feature type="binding site" evidence="5">
    <location>
        <position position="244"/>
    </location>
    <ligand>
        <name>dimethylallyl diphosphate</name>
        <dbReference type="ChEBI" id="CHEBI:57623"/>
    </ligand>
</feature>
<dbReference type="NCBIfam" id="NF002189">
    <property type="entry name" value="PRK01045.1-3"/>
    <property type="match status" value="1"/>
</dbReference>
<feature type="binding site" evidence="5">
    <location>
        <position position="244"/>
    </location>
    <ligand>
        <name>isopentenyl diphosphate</name>
        <dbReference type="ChEBI" id="CHEBI:128769"/>
    </ligand>
</feature>
<dbReference type="RefSeq" id="WP_348260877.1">
    <property type="nucleotide sequence ID" value="NZ_CP121196.1"/>
</dbReference>
<feature type="binding site" evidence="5">
    <location>
        <position position="95"/>
    </location>
    <ligand>
        <name>isopentenyl diphosphate</name>
        <dbReference type="ChEBI" id="CHEBI:128769"/>
    </ligand>
</feature>
<feature type="binding site" evidence="5">
    <location>
        <position position="145"/>
    </location>
    <ligand>
        <name>isopentenyl diphosphate</name>
        <dbReference type="ChEBI" id="CHEBI:128769"/>
    </ligand>
</feature>
<feature type="binding site" evidence="5">
    <location>
        <position position="95"/>
    </location>
    <ligand>
        <name>(2E)-4-hydroxy-3-methylbut-2-enyl diphosphate</name>
        <dbReference type="ChEBI" id="CHEBI:128753"/>
    </ligand>
</feature>
<evidence type="ECO:0000256" key="5">
    <source>
        <dbReference type="HAMAP-Rule" id="MF_00191"/>
    </source>
</evidence>
<reference evidence="6" key="1">
    <citation type="submission" date="2023-03" db="EMBL/GenBank/DDBJ databases">
        <title>Edaphobacter sp.</title>
        <authorList>
            <person name="Huber K.J."/>
            <person name="Papendorf J."/>
            <person name="Pilke C."/>
            <person name="Bunk B."/>
            <person name="Sproeer C."/>
            <person name="Pester M."/>
        </authorList>
    </citation>
    <scope>NUCLEOTIDE SEQUENCE</scope>
    <source>
        <strain evidence="6">DSM 110680</strain>
    </source>
</reference>